<dbReference type="PANTHER" id="PTHR45694">
    <property type="entry name" value="GLUTAREDOXIN 2"/>
    <property type="match status" value="1"/>
</dbReference>
<reference evidence="8" key="1">
    <citation type="journal article" date="2020" name="Fungal Divers.">
        <title>Resolving the Mortierellaceae phylogeny through synthesis of multi-gene phylogenetics and phylogenomics.</title>
        <authorList>
            <person name="Vandepol N."/>
            <person name="Liber J."/>
            <person name="Desiro A."/>
            <person name="Na H."/>
            <person name="Kennedy M."/>
            <person name="Barry K."/>
            <person name="Grigoriev I.V."/>
            <person name="Miller A.N."/>
            <person name="O'Donnell K."/>
            <person name="Stajich J.E."/>
            <person name="Bonito G."/>
        </authorList>
    </citation>
    <scope>NUCLEOTIDE SEQUENCE</scope>
    <source>
        <strain evidence="8">NRRL 28262</strain>
    </source>
</reference>
<dbReference type="Pfam" id="PF00462">
    <property type="entry name" value="Glutaredoxin"/>
    <property type="match status" value="1"/>
</dbReference>
<organism evidence="8 9">
    <name type="scientific">Linnemannia exigua</name>
    <dbReference type="NCBI Taxonomy" id="604196"/>
    <lineage>
        <taxon>Eukaryota</taxon>
        <taxon>Fungi</taxon>
        <taxon>Fungi incertae sedis</taxon>
        <taxon>Mucoromycota</taxon>
        <taxon>Mortierellomycotina</taxon>
        <taxon>Mortierellomycetes</taxon>
        <taxon>Mortierellales</taxon>
        <taxon>Mortierellaceae</taxon>
        <taxon>Linnemannia</taxon>
    </lineage>
</organism>
<evidence type="ECO:0000256" key="3">
    <source>
        <dbReference type="ARBA" id="ARBA00023157"/>
    </source>
</evidence>
<dbReference type="InterPro" id="IPR036249">
    <property type="entry name" value="Thioredoxin-like_sf"/>
</dbReference>
<evidence type="ECO:0000313" key="9">
    <source>
        <dbReference type="Proteomes" id="UP001194580"/>
    </source>
</evidence>
<dbReference type="Gene3D" id="3.40.30.10">
    <property type="entry name" value="Glutaredoxin"/>
    <property type="match status" value="1"/>
</dbReference>
<dbReference type="Gene3D" id="2.120.10.80">
    <property type="entry name" value="Kelch-type beta propeller"/>
    <property type="match status" value="1"/>
</dbReference>
<evidence type="ECO:0000259" key="7">
    <source>
        <dbReference type="Pfam" id="PF00462"/>
    </source>
</evidence>
<dbReference type="GO" id="GO:0004602">
    <property type="term" value="F:glutathione peroxidase activity"/>
    <property type="evidence" value="ECO:0007669"/>
    <property type="project" value="UniProtKB-ARBA"/>
</dbReference>
<gene>
    <name evidence="8" type="primary">TXNRD3</name>
    <name evidence="8" type="ORF">BGZ95_003748</name>
</gene>
<comment type="caution">
    <text evidence="8">The sequence shown here is derived from an EMBL/GenBank/DDBJ whole genome shotgun (WGS) entry which is preliminary data.</text>
</comment>
<evidence type="ECO:0000256" key="1">
    <source>
        <dbReference type="ARBA" id="ARBA00022448"/>
    </source>
</evidence>
<evidence type="ECO:0000313" key="8">
    <source>
        <dbReference type="EMBL" id="KAG0263687.1"/>
    </source>
</evidence>
<dbReference type="Proteomes" id="UP001194580">
    <property type="component" value="Unassembled WGS sequence"/>
</dbReference>
<evidence type="ECO:0000256" key="2">
    <source>
        <dbReference type="ARBA" id="ARBA00022982"/>
    </source>
</evidence>
<dbReference type="SUPFAM" id="SSF52833">
    <property type="entry name" value="Thioredoxin-like"/>
    <property type="match status" value="1"/>
</dbReference>
<dbReference type="InterPro" id="IPR002109">
    <property type="entry name" value="Glutaredoxin"/>
</dbReference>
<keyword evidence="6" id="KW-0812">Transmembrane</keyword>
<keyword evidence="3" id="KW-1015">Disulfide bond</keyword>
<sequence>TLIKSAILFGGFGPSNVPGPNGPQKTMYFYSVGNNITPASDTGDGPTARFDHCMVEAYGGTKMILFGGIGLKDKILDDIYILDVATLKWTKGTPGGRDVARRRTSCAVTNDLFIAWGGDIANPTTNGITPVSKNVTIVYNLKTNQWQDTYSPDPYTPPLPPPAATTSSNSGTGTGTGTVSNPTGTSAGAASGVVSESNPSIPLMIGGVVAGLAVIGIVVALVFIFRRRRRQTDKDNLYPDVVNDSPHIDHNAYPTSDKTERQATMDNFYPNYVQGSPYIDHPQGSSYIDHPQGSSYIDHPQGSSYIVHDPLPTSDITGRQASMDNYYHNVVQGSSYTDYDAIPNTNFTGQQGTKNNFYPDAVQGSTYMDHDTLPNSDIAGRQASIDNYYRNVVNGSPYTDHDAPPTNDVTGRQSSKDNFYYNAARSSPHTDAYASSIRTLIKTSIASNAVMIFSKSYCPYCLRVKDLFDDLDVPYKALELDEHDQGTQIQNDLKTLTGQSSVPNVFVKGTHVGGSDDTHKARDEGKLKELLDRKVWATPYPDA</sequence>
<protein>
    <submittedName>
        <fullName evidence="8">Thioredoxin reductase</fullName>
    </submittedName>
</protein>
<dbReference type="PRINTS" id="PR00160">
    <property type="entry name" value="GLUTAREDOXIN"/>
</dbReference>
<name>A0AAD4D3V0_9FUNG</name>
<dbReference type="NCBIfam" id="TIGR02180">
    <property type="entry name" value="GRX_euk"/>
    <property type="match status" value="1"/>
</dbReference>
<keyword evidence="6" id="KW-1133">Transmembrane helix</keyword>
<keyword evidence="6" id="KW-0472">Membrane</keyword>
<feature type="compositionally biased region" description="Low complexity" evidence="5">
    <location>
        <begin position="164"/>
        <end position="193"/>
    </location>
</feature>
<dbReference type="AlphaFoldDB" id="A0AAD4D3V0"/>
<dbReference type="PROSITE" id="PS00195">
    <property type="entry name" value="GLUTAREDOXIN_1"/>
    <property type="match status" value="1"/>
</dbReference>
<dbReference type="InterPro" id="IPR014025">
    <property type="entry name" value="Glutaredoxin_subgr"/>
</dbReference>
<dbReference type="PROSITE" id="PS51354">
    <property type="entry name" value="GLUTAREDOXIN_2"/>
    <property type="match status" value="1"/>
</dbReference>
<dbReference type="Pfam" id="PF24681">
    <property type="entry name" value="Kelch_KLHDC2_KLHL20_DRC7"/>
    <property type="match status" value="1"/>
</dbReference>
<dbReference type="EMBL" id="JAAAIL010001876">
    <property type="protein sequence ID" value="KAG0263687.1"/>
    <property type="molecule type" value="Genomic_DNA"/>
</dbReference>
<dbReference type="CDD" id="cd03419">
    <property type="entry name" value="GRX_GRXh_1_2_like"/>
    <property type="match status" value="1"/>
</dbReference>
<dbReference type="CDD" id="cd12087">
    <property type="entry name" value="TM_EGFR-like"/>
    <property type="match status" value="1"/>
</dbReference>
<dbReference type="GO" id="GO:0034599">
    <property type="term" value="P:cellular response to oxidative stress"/>
    <property type="evidence" value="ECO:0007669"/>
    <property type="project" value="TreeGrafter"/>
</dbReference>
<keyword evidence="1" id="KW-0813">Transport</keyword>
<evidence type="ECO:0000256" key="5">
    <source>
        <dbReference type="SAM" id="MobiDB-lite"/>
    </source>
</evidence>
<feature type="compositionally biased region" description="Pro residues" evidence="5">
    <location>
        <begin position="154"/>
        <end position="163"/>
    </location>
</feature>
<dbReference type="GO" id="GO:0005737">
    <property type="term" value="C:cytoplasm"/>
    <property type="evidence" value="ECO:0007669"/>
    <property type="project" value="TreeGrafter"/>
</dbReference>
<accession>A0AAD4D3V0</accession>
<dbReference type="SUPFAM" id="SSF117281">
    <property type="entry name" value="Kelch motif"/>
    <property type="match status" value="1"/>
</dbReference>
<feature type="domain" description="Glutaredoxin" evidence="7">
    <location>
        <begin position="450"/>
        <end position="512"/>
    </location>
</feature>
<evidence type="ECO:0000256" key="6">
    <source>
        <dbReference type="SAM" id="Phobius"/>
    </source>
</evidence>
<keyword evidence="2" id="KW-0249">Electron transport</keyword>
<dbReference type="FunFam" id="3.40.30.10:FF:000026">
    <property type="entry name" value="Glutaredoxin 2"/>
    <property type="match status" value="1"/>
</dbReference>
<proteinExistence type="predicted"/>
<feature type="transmembrane region" description="Helical" evidence="6">
    <location>
        <begin position="203"/>
        <end position="225"/>
    </location>
</feature>
<dbReference type="InterPro" id="IPR011899">
    <property type="entry name" value="Glutaredoxin_euk/vir"/>
</dbReference>
<evidence type="ECO:0000256" key="4">
    <source>
        <dbReference type="ARBA" id="ARBA00023284"/>
    </source>
</evidence>
<keyword evidence="4" id="KW-0676">Redox-active center</keyword>
<dbReference type="GO" id="GO:0015038">
    <property type="term" value="F:glutathione disulfide oxidoreductase activity"/>
    <property type="evidence" value="ECO:0007669"/>
    <property type="project" value="TreeGrafter"/>
</dbReference>
<dbReference type="PANTHER" id="PTHR45694:SF18">
    <property type="entry name" value="GLUTAREDOXIN-1-RELATED"/>
    <property type="match status" value="1"/>
</dbReference>
<feature type="non-terminal residue" evidence="8">
    <location>
        <position position="1"/>
    </location>
</feature>
<feature type="region of interest" description="Disordered" evidence="5">
    <location>
        <begin position="149"/>
        <end position="193"/>
    </location>
</feature>
<dbReference type="InterPro" id="IPR011767">
    <property type="entry name" value="GLR_AS"/>
</dbReference>
<dbReference type="InterPro" id="IPR015915">
    <property type="entry name" value="Kelch-typ_b-propeller"/>
</dbReference>
<keyword evidence="9" id="KW-1185">Reference proteome</keyword>